<evidence type="ECO:0008006" key="3">
    <source>
        <dbReference type="Google" id="ProtNLM"/>
    </source>
</evidence>
<comment type="caution">
    <text evidence="1">The sequence shown here is derived from an EMBL/GenBank/DDBJ whole genome shotgun (WGS) entry which is preliminary data.</text>
</comment>
<name>A0A3M2RJL8_9GAMM</name>
<dbReference type="EMBL" id="QMDL01000001">
    <property type="protein sequence ID" value="RMJ05412.1"/>
    <property type="molecule type" value="Genomic_DNA"/>
</dbReference>
<dbReference type="RefSeq" id="WP_114333853.1">
    <property type="nucleotide sequence ID" value="NZ_QMDL01000001.1"/>
</dbReference>
<proteinExistence type="predicted"/>
<protein>
    <recommendedName>
        <fullName evidence="3">Lipoprotein</fullName>
    </recommendedName>
</protein>
<dbReference type="Proteomes" id="UP000265903">
    <property type="component" value="Unassembled WGS sequence"/>
</dbReference>
<dbReference type="AlphaFoldDB" id="A0A3M2RJL8"/>
<sequence length="657" mass="71282">MKRLLSLSVPLLTLALAGCGEDSDQLPVDGRDFDGVGYSKPAPYSGRVIDGYLRNARVWLDLDGDGQYSEGPLEVSLANGETYTLANGEPTAMTVAGGRFDLDISELDVPGTLGKDLDPRDYPLYALALPGKTVEETRHGEVPVARAFLMSASPGVTNVTPLTTLARYRAVVGNSISPKLGLIPPERFADLNGLNLLNDYVLASDDRAHAYARALVRFMASQIPDDYNAFLAESGSDGKQRFLTEESVRLLGISLVQNAAEVMDLVDAAATGGYANVDVDTLALPVVPIELSNPVLLTAVKVSADNSKLPSRDLSPSAELFFDYSEGGQLLSVSSRGCMDPSLPELMRLVQVDGYMGLLQTQWLPSASLSDQGQELYEQGGTHEQIVFDWEKKRAYFDTETLCHKDTQGIEPEITELEGSPEIVWSWADKTAVVESVPGLPDRTISFLVEHSPAEGSEVMEEADKSKRSWVSGYRVESEAGGEVERAVAFLEAGSGDVCTPKNPDDDPAVLENPYVTRLFGVTLSEGPVSYESAYEYDFRSYSEPPLEHGGEGGPELNVQRLLKYPVQNSAAASLGRVDSESGAFRWNLTYPRLNQDGVTEETVNHIQQAELKRAGNTTACGEPVQERSGVAYAQLSYEYKTLTDYLIDGLEGEVSE</sequence>
<dbReference type="PROSITE" id="PS51257">
    <property type="entry name" value="PROKAR_LIPOPROTEIN"/>
    <property type="match status" value="1"/>
</dbReference>
<organism evidence="1 2">
    <name type="scientific">Marinobacter litoralis</name>
    <dbReference type="NCBI Taxonomy" id="187981"/>
    <lineage>
        <taxon>Bacteria</taxon>
        <taxon>Pseudomonadati</taxon>
        <taxon>Pseudomonadota</taxon>
        <taxon>Gammaproteobacteria</taxon>
        <taxon>Pseudomonadales</taxon>
        <taxon>Marinobacteraceae</taxon>
        <taxon>Marinobacter</taxon>
    </lineage>
</organism>
<evidence type="ECO:0000313" key="2">
    <source>
        <dbReference type="Proteomes" id="UP000265903"/>
    </source>
</evidence>
<dbReference type="OrthoDB" id="5713052at2"/>
<keyword evidence="2" id="KW-1185">Reference proteome</keyword>
<evidence type="ECO:0000313" key="1">
    <source>
        <dbReference type="EMBL" id="RMJ05412.1"/>
    </source>
</evidence>
<reference evidence="1 2" key="1">
    <citation type="submission" date="2018-08" db="EMBL/GenBank/DDBJ databases">
        <title>Whole Genome Sequence of the Moderate Halophilic Marine Bacterium Marinobacter litoralis Sw-45.</title>
        <authorList>
            <person name="Musa H."/>
        </authorList>
    </citation>
    <scope>NUCLEOTIDE SEQUENCE [LARGE SCALE GENOMIC DNA]</scope>
    <source>
        <strain evidence="1 2">Sw-45</strain>
    </source>
</reference>
<accession>A0A3M2RJL8</accession>
<gene>
    <name evidence="1" type="ORF">DOQ08_00079</name>
</gene>